<evidence type="ECO:0000313" key="2">
    <source>
        <dbReference type="EMBL" id="MCC2618122.1"/>
    </source>
</evidence>
<proteinExistence type="predicted"/>
<dbReference type="RefSeq" id="WP_229162694.1">
    <property type="nucleotide sequence ID" value="NZ_JAJEWP010000007.1"/>
</dbReference>
<dbReference type="InterPro" id="IPR013901">
    <property type="entry name" value="Anthrone_oxy"/>
</dbReference>
<reference evidence="2 3" key="1">
    <citation type="submission" date="2021-10" db="EMBL/GenBank/DDBJ databases">
        <title>Draft genome of Aestuariibacter halophilus JC2043.</title>
        <authorList>
            <person name="Emsley S.A."/>
            <person name="Pfannmuller K.M."/>
            <person name="Ushijima B."/>
            <person name="Saw J.H."/>
            <person name="Videau P."/>
        </authorList>
    </citation>
    <scope>NUCLEOTIDE SEQUENCE [LARGE SCALE GENOMIC DNA]</scope>
    <source>
        <strain evidence="2 3">JC2043</strain>
    </source>
</reference>
<organism evidence="2 3">
    <name type="scientific">Fluctibacter halophilus</name>
    <dbReference type="NCBI Taxonomy" id="226011"/>
    <lineage>
        <taxon>Bacteria</taxon>
        <taxon>Pseudomonadati</taxon>
        <taxon>Pseudomonadota</taxon>
        <taxon>Gammaproteobacteria</taxon>
        <taxon>Alteromonadales</taxon>
        <taxon>Alteromonadaceae</taxon>
        <taxon>Fluctibacter</taxon>
    </lineage>
</organism>
<evidence type="ECO:0000313" key="3">
    <source>
        <dbReference type="Proteomes" id="UP001520878"/>
    </source>
</evidence>
<feature type="transmembrane region" description="Helical" evidence="1">
    <location>
        <begin position="6"/>
        <end position="28"/>
    </location>
</feature>
<keyword evidence="1" id="KW-1133">Transmembrane helix</keyword>
<feature type="transmembrane region" description="Helical" evidence="1">
    <location>
        <begin position="49"/>
        <end position="73"/>
    </location>
</feature>
<keyword evidence="1" id="KW-0812">Transmembrane</keyword>
<feature type="transmembrane region" description="Helical" evidence="1">
    <location>
        <begin position="79"/>
        <end position="98"/>
    </location>
</feature>
<evidence type="ECO:0000256" key="1">
    <source>
        <dbReference type="SAM" id="Phobius"/>
    </source>
</evidence>
<keyword evidence="1" id="KW-0472">Membrane</keyword>
<dbReference type="EMBL" id="JAJEWP010000007">
    <property type="protein sequence ID" value="MCC2618122.1"/>
    <property type="molecule type" value="Genomic_DNA"/>
</dbReference>
<gene>
    <name evidence="2" type="ORF">LJ739_17840</name>
</gene>
<dbReference type="Pfam" id="PF08592">
    <property type="entry name" value="Anthrone_oxy"/>
    <property type="match status" value="1"/>
</dbReference>
<comment type="caution">
    <text evidence="2">The sequence shown here is derived from an EMBL/GenBank/DDBJ whole genome shotgun (WGS) entry which is preliminary data.</text>
</comment>
<name>A0ABS8GC20_9ALTE</name>
<sequence>METSLLFFAMVLSGVMTGVYFVFSVFVMKALGAIPVEQGMAAMNSINRVILNSLFIPVFFLSSLVALSLVILALDELSVLASVAYLLGMFLCTVMFNVPLNNALQSVSAAERNSTWQHYLRVWTRWNHVRTVSCLMAFVGYGYAMVQA</sequence>
<protein>
    <submittedName>
        <fullName evidence="2">DUF1772 domain-containing protein</fullName>
    </submittedName>
</protein>
<accession>A0ABS8GC20</accession>
<keyword evidence="3" id="KW-1185">Reference proteome</keyword>
<dbReference type="Proteomes" id="UP001520878">
    <property type="component" value="Unassembled WGS sequence"/>
</dbReference>